<reference evidence="2" key="2">
    <citation type="submission" date="2025-08" db="UniProtKB">
        <authorList>
            <consortium name="Ensembl"/>
        </authorList>
    </citation>
    <scope>IDENTIFICATION</scope>
</reference>
<dbReference type="InParanoid" id="A0A4W6CP50"/>
<dbReference type="AlphaFoldDB" id="A0A4W6CP50"/>
<reference evidence="3" key="1">
    <citation type="submission" date="2015-09" db="EMBL/GenBank/DDBJ databases">
        <authorList>
            <person name="Sai Rama Sridatta P."/>
        </authorList>
    </citation>
    <scope>NUCLEOTIDE SEQUENCE [LARGE SCALE GENOMIC DNA]</scope>
</reference>
<feature type="coiled-coil region" evidence="1">
    <location>
        <begin position="126"/>
        <end position="154"/>
    </location>
</feature>
<dbReference type="InterPro" id="IPR022179">
    <property type="entry name" value="CFAP276"/>
</dbReference>
<dbReference type="Proteomes" id="UP000314980">
    <property type="component" value="Unassembled WGS sequence"/>
</dbReference>
<name>A0A4W6CP50_LATCA</name>
<dbReference type="Ensembl" id="ENSLCAT00010014420.1">
    <property type="protein sequence ID" value="ENSLCAP00010014118.1"/>
    <property type="gene ID" value="ENSLCAG00010006715.1"/>
</dbReference>
<reference evidence="2" key="3">
    <citation type="submission" date="2025-09" db="UniProtKB">
        <authorList>
            <consortium name="Ensembl"/>
        </authorList>
    </citation>
    <scope>IDENTIFICATION</scope>
</reference>
<dbReference type="FunCoup" id="A0A4W6CP50">
    <property type="interactions" value="321"/>
</dbReference>
<keyword evidence="3" id="KW-1185">Reference proteome</keyword>
<dbReference type="Pfam" id="PF12494">
    <property type="entry name" value="DUF3695"/>
    <property type="match status" value="1"/>
</dbReference>
<proteinExistence type="predicted"/>
<sequence length="167" mass="20014">MNYVNTRQTTTTTKLWIYYVFCLASIELSLKMSSRDPFPSPKFENGFTLSGFRPQQRKTYNKPTHIAQTEEPWSRLHDKATFASTQRSVTPYEVQAPNDSLDFQLRSVYDHNKDFFWSKNQMLYQRKTLSENLRKEENANQEKLEKEREEDIRVWVDPQRRSIYSIK</sequence>
<protein>
    <submittedName>
        <fullName evidence="2">Uncharacterized protein</fullName>
    </submittedName>
</protein>
<accession>A0A4W6CP50</accession>
<organism evidence="2 3">
    <name type="scientific">Lates calcarifer</name>
    <name type="common">Barramundi</name>
    <name type="synonym">Holocentrus calcarifer</name>
    <dbReference type="NCBI Taxonomy" id="8187"/>
    <lineage>
        <taxon>Eukaryota</taxon>
        <taxon>Metazoa</taxon>
        <taxon>Chordata</taxon>
        <taxon>Craniata</taxon>
        <taxon>Vertebrata</taxon>
        <taxon>Euteleostomi</taxon>
        <taxon>Actinopterygii</taxon>
        <taxon>Neopterygii</taxon>
        <taxon>Teleostei</taxon>
        <taxon>Neoteleostei</taxon>
        <taxon>Acanthomorphata</taxon>
        <taxon>Carangaria</taxon>
        <taxon>Carangaria incertae sedis</taxon>
        <taxon>Centropomidae</taxon>
        <taxon>Lates</taxon>
    </lineage>
</organism>
<dbReference type="STRING" id="8187.ENSLCAP00010014118"/>
<evidence type="ECO:0000313" key="3">
    <source>
        <dbReference type="Proteomes" id="UP000314980"/>
    </source>
</evidence>
<dbReference type="GeneTree" id="ENSGT00940000173571"/>
<keyword evidence="1" id="KW-0175">Coiled coil</keyword>
<evidence type="ECO:0000256" key="1">
    <source>
        <dbReference type="SAM" id="Coils"/>
    </source>
</evidence>
<evidence type="ECO:0000313" key="2">
    <source>
        <dbReference type="Ensembl" id="ENSLCAP00010014118.1"/>
    </source>
</evidence>